<feature type="domain" description="DM13" evidence="2">
    <location>
        <begin position="45"/>
        <end position="153"/>
    </location>
</feature>
<dbReference type="InterPro" id="IPR052126">
    <property type="entry name" value="Spindle_Org/Thrombomodulin"/>
</dbReference>
<dbReference type="PANTHER" id="PTHR24036:SF5">
    <property type="entry name" value="THROMBOMODULIN"/>
    <property type="match status" value="1"/>
</dbReference>
<dbReference type="CDD" id="cd09631">
    <property type="entry name" value="DOMON_DOH"/>
    <property type="match status" value="1"/>
</dbReference>
<evidence type="ECO:0000259" key="2">
    <source>
        <dbReference type="PROSITE" id="PS51549"/>
    </source>
</evidence>
<accession>A0A6H5GYX5</accession>
<dbReference type="SMART" id="SM00686">
    <property type="entry name" value="DM13"/>
    <property type="match status" value="3"/>
</dbReference>
<evidence type="ECO:0000313" key="3">
    <source>
        <dbReference type="EMBL" id="CAB0009425.1"/>
    </source>
</evidence>
<reference evidence="3 4" key="1">
    <citation type="submission" date="2020-02" db="EMBL/GenBank/DDBJ databases">
        <authorList>
            <person name="Ferguson B K."/>
        </authorList>
    </citation>
    <scope>NUCLEOTIDE SEQUENCE [LARGE SCALE GENOMIC DNA]</scope>
</reference>
<dbReference type="Pfam" id="PF10517">
    <property type="entry name" value="DM13"/>
    <property type="match status" value="3"/>
</dbReference>
<dbReference type="PROSITE" id="PS51549">
    <property type="entry name" value="DM13"/>
    <property type="match status" value="2"/>
</dbReference>
<keyword evidence="4" id="KW-1185">Reference proteome</keyword>
<evidence type="ECO:0000313" key="4">
    <source>
        <dbReference type="Proteomes" id="UP000479000"/>
    </source>
</evidence>
<dbReference type="PANTHER" id="PTHR24036">
    <property type="entry name" value="SKELETOR-RELATED"/>
    <property type="match status" value="1"/>
</dbReference>
<keyword evidence="1" id="KW-0677">Repeat</keyword>
<dbReference type="AlphaFoldDB" id="A0A6H5GYX5"/>
<organism evidence="3 4">
    <name type="scientific">Nesidiocoris tenuis</name>
    <dbReference type="NCBI Taxonomy" id="355587"/>
    <lineage>
        <taxon>Eukaryota</taxon>
        <taxon>Metazoa</taxon>
        <taxon>Ecdysozoa</taxon>
        <taxon>Arthropoda</taxon>
        <taxon>Hexapoda</taxon>
        <taxon>Insecta</taxon>
        <taxon>Pterygota</taxon>
        <taxon>Neoptera</taxon>
        <taxon>Paraneoptera</taxon>
        <taxon>Hemiptera</taxon>
        <taxon>Heteroptera</taxon>
        <taxon>Panheteroptera</taxon>
        <taxon>Cimicomorpha</taxon>
        <taxon>Miridae</taxon>
        <taxon>Dicyphina</taxon>
        <taxon>Nesidiocoris</taxon>
    </lineage>
</organism>
<protein>
    <recommendedName>
        <fullName evidence="2">DM13 domain-containing protein</fullName>
    </recommendedName>
</protein>
<evidence type="ECO:0000256" key="1">
    <source>
        <dbReference type="ARBA" id="ARBA00022737"/>
    </source>
</evidence>
<dbReference type="InterPro" id="IPR019545">
    <property type="entry name" value="DM13_domain"/>
</dbReference>
<sequence>MDVIFRCLNSQCEEITILDQHSGCWTFSIHSSECRMRDHGGMYYGRLIGSLQEYAHGIKGTAYAVDESTIFVKGFAYDGMGPDAYFWVGSTPRPSPEGYILPYPEEYYDNGKRKYEDNPREREPAGAPQLLDFRWVTSFENCQNILSTFKSHDLCSSILELIYKINDARNASKHKLFVLYNHKEFISYSWSNCVLVKMKKRFSLLTFGLEDPPVLRAYNKTDVILKLPPGRKLRDIKWLSVWCRRFTLSEVRNSGTVNFGEVFIPPNLEPPRMRVLPEFRRLAHGLRSGNITILDAKTFYIPNLHYDGAGPDAYFWVGNGSEPGPYGIKVPNEIRSLEPLRGYLGEDIEIQLPGNLTVYDIDWLAVWCVQYQHNFGHVNIPKDLDVPPALGQTKITVRQNGVCPDERIGGRNDVQLVNGERRNGVTTVTYRRPLHTNEPINDRPVARSGDTSIIAAIGPLNSNYEAYAHAPNDKTNEDVRIDFGSKNDGQCLGSLYNLPDEEELQPWKPEVIKSETMFSVRIGPSGGKRGYSAITGK</sequence>
<feature type="domain" description="DM13" evidence="2">
    <location>
        <begin position="277"/>
        <end position="381"/>
    </location>
</feature>
<dbReference type="OrthoDB" id="2448405at2759"/>
<name>A0A6H5GYX5_9HEMI</name>
<gene>
    <name evidence="3" type="ORF">NTEN_LOCUS14573</name>
</gene>
<dbReference type="InterPro" id="IPR045266">
    <property type="entry name" value="DOH_DOMON"/>
</dbReference>
<dbReference type="EMBL" id="CADCXU010021801">
    <property type="protein sequence ID" value="CAB0009425.1"/>
    <property type="molecule type" value="Genomic_DNA"/>
</dbReference>
<dbReference type="Proteomes" id="UP000479000">
    <property type="component" value="Unassembled WGS sequence"/>
</dbReference>
<proteinExistence type="predicted"/>